<evidence type="ECO:0000259" key="8">
    <source>
        <dbReference type="Pfam" id="PF01545"/>
    </source>
</evidence>
<evidence type="ECO:0000256" key="7">
    <source>
        <dbReference type="SAM" id="Phobius"/>
    </source>
</evidence>
<protein>
    <submittedName>
        <fullName evidence="10">Cation diffusion facilitator family transporter</fullName>
    </submittedName>
</protein>
<dbReference type="SUPFAM" id="SSF161111">
    <property type="entry name" value="Cation efflux protein transmembrane domain-like"/>
    <property type="match status" value="1"/>
</dbReference>
<organism evidence="10 11">
    <name type="scientific">Paenibacillus glycinis</name>
    <dbReference type="NCBI Taxonomy" id="2697035"/>
    <lineage>
        <taxon>Bacteria</taxon>
        <taxon>Bacillati</taxon>
        <taxon>Bacillota</taxon>
        <taxon>Bacilli</taxon>
        <taxon>Bacillales</taxon>
        <taxon>Paenibacillaceae</taxon>
        <taxon>Paenibacillus</taxon>
    </lineage>
</organism>
<name>A0ABW9XKT5_9BACL</name>
<keyword evidence="5 7" id="KW-1133">Transmembrane helix</keyword>
<dbReference type="SUPFAM" id="SSF160240">
    <property type="entry name" value="Cation efflux protein cytoplasmic domain-like"/>
    <property type="match status" value="1"/>
</dbReference>
<keyword evidence="3" id="KW-0813">Transport</keyword>
<dbReference type="InterPro" id="IPR002524">
    <property type="entry name" value="Cation_efflux"/>
</dbReference>
<keyword evidence="4 7" id="KW-0812">Transmembrane</keyword>
<dbReference type="Gene3D" id="1.20.1510.10">
    <property type="entry name" value="Cation efflux protein transmembrane domain"/>
    <property type="match status" value="1"/>
</dbReference>
<dbReference type="EMBL" id="JAAAMV010000002">
    <property type="protein sequence ID" value="NBD23111.1"/>
    <property type="molecule type" value="Genomic_DNA"/>
</dbReference>
<evidence type="ECO:0000313" key="10">
    <source>
        <dbReference type="EMBL" id="NBD23111.1"/>
    </source>
</evidence>
<accession>A0ABW9XKT5</accession>
<evidence type="ECO:0000313" key="11">
    <source>
        <dbReference type="Proteomes" id="UP000665561"/>
    </source>
</evidence>
<dbReference type="InterPro" id="IPR027469">
    <property type="entry name" value="Cation_efflux_TMD_sf"/>
</dbReference>
<evidence type="ECO:0000259" key="9">
    <source>
        <dbReference type="Pfam" id="PF16916"/>
    </source>
</evidence>
<dbReference type="InterPro" id="IPR058533">
    <property type="entry name" value="Cation_efflux_TM"/>
</dbReference>
<dbReference type="PANTHER" id="PTHR43840">
    <property type="entry name" value="MITOCHONDRIAL METAL TRANSPORTER 1-RELATED"/>
    <property type="match status" value="1"/>
</dbReference>
<dbReference type="RefSeq" id="WP_161741551.1">
    <property type="nucleotide sequence ID" value="NZ_JAAAMV010000002.1"/>
</dbReference>
<gene>
    <name evidence="10" type="ORF">GT019_04440</name>
</gene>
<keyword evidence="11" id="KW-1185">Reference proteome</keyword>
<feature type="domain" description="Cation efflux protein cytoplasmic" evidence="9">
    <location>
        <begin position="212"/>
        <end position="288"/>
    </location>
</feature>
<evidence type="ECO:0000256" key="3">
    <source>
        <dbReference type="ARBA" id="ARBA00022448"/>
    </source>
</evidence>
<feature type="transmembrane region" description="Helical" evidence="7">
    <location>
        <begin position="83"/>
        <end position="104"/>
    </location>
</feature>
<dbReference type="InterPro" id="IPR050291">
    <property type="entry name" value="CDF_Transporter"/>
</dbReference>
<reference evidence="10 11" key="1">
    <citation type="submission" date="2020-01" db="EMBL/GenBank/DDBJ databases">
        <title>Paenibacillus soybeanensis sp. nov. isolated from the nodules of soybean (Glycine max(L.) Merr).</title>
        <authorList>
            <person name="Wang H."/>
        </authorList>
    </citation>
    <scope>NUCLEOTIDE SEQUENCE [LARGE SCALE GENOMIC DNA]</scope>
    <source>
        <strain evidence="10 11">T1</strain>
    </source>
</reference>
<proteinExistence type="inferred from homology"/>
<dbReference type="InterPro" id="IPR027470">
    <property type="entry name" value="Cation_efflux_CTD"/>
</dbReference>
<feature type="transmembrane region" description="Helical" evidence="7">
    <location>
        <begin position="158"/>
        <end position="177"/>
    </location>
</feature>
<dbReference type="NCBIfam" id="TIGR01297">
    <property type="entry name" value="CDF"/>
    <property type="match status" value="1"/>
</dbReference>
<comment type="caution">
    <text evidence="10">The sequence shown here is derived from an EMBL/GenBank/DDBJ whole genome shotgun (WGS) entry which is preliminary data.</text>
</comment>
<evidence type="ECO:0000256" key="5">
    <source>
        <dbReference type="ARBA" id="ARBA00022989"/>
    </source>
</evidence>
<evidence type="ECO:0000256" key="1">
    <source>
        <dbReference type="ARBA" id="ARBA00004141"/>
    </source>
</evidence>
<feature type="transmembrane region" description="Helical" evidence="7">
    <location>
        <begin position="116"/>
        <end position="137"/>
    </location>
</feature>
<comment type="subcellular location">
    <subcellularLocation>
        <location evidence="1">Membrane</location>
        <topology evidence="1">Multi-pass membrane protein</topology>
    </subcellularLocation>
</comment>
<feature type="transmembrane region" description="Helical" evidence="7">
    <location>
        <begin position="14"/>
        <end position="33"/>
    </location>
</feature>
<feature type="domain" description="Cation efflux protein transmembrane" evidence="8">
    <location>
        <begin position="16"/>
        <end position="207"/>
    </location>
</feature>
<evidence type="ECO:0000256" key="6">
    <source>
        <dbReference type="ARBA" id="ARBA00023136"/>
    </source>
</evidence>
<evidence type="ECO:0000256" key="2">
    <source>
        <dbReference type="ARBA" id="ARBA00008114"/>
    </source>
</evidence>
<dbReference type="Pfam" id="PF01545">
    <property type="entry name" value="Cation_efflux"/>
    <property type="match status" value="1"/>
</dbReference>
<dbReference type="PANTHER" id="PTHR43840:SF50">
    <property type="entry name" value="MANGANESE EFFLUX SYSTEM PROTEIN MNES"/>
    <property type="match status" value="1"/>
</dbReference>
<evidence type="ECO:0000256" key="4">
    <source>
        <dbReference type="ARBA" id="ARBA00022692"/>
    </source>
</evidence>
<feature type="transmembrane region" description="Helical" evidence="7">
    <location>
        <begin position="45"/>
        <end position="62"/>
    </location>
</feature>
<sequence>MDRMYEDIKKGEKGAWISIAAYLCLAALKLSIGHWTNSEALSADGLNNSTDIVASLAVLIGLRISRKPPDRDHRYGHFRAETVSALVASFIMFAVGLQVLYQAATSFGTPHATSQGSVAAWTALFSAAAIYMVYRYNARLARQINSQAMMAAAQDNRSDALVSLGAFIGIFAAQCGLPWLDPLTALIVGVIICRTAWGIFRDATHALTDGFDDQELQVMKKTIREVPGVKKIIDIKARIHGNNKLVDVTIGVNGMLNVSESHEITEQVEKQMYDHHRITHVHIHIEPFETS</sequence>
<dbReference type="InterPro" id="IPR036837">
    <property type="entry name" value="Cation_efflux_CTD_sf"/>
</dbReference>
<dbReference type="Gene3D" id="3.30.70.1350">
    <property type="entry name" value="Cation efflux protein, cytoplasmic domain"/>
    <property type="match status" value="1"/>
</dbReference>
<dbReference type="Pfam" id="PF16916">
    <property type="entry name" value="ZT_dimer"/>
    <property type="match status" value="1"/>
</dbReference>
<keyword evidence="6 7" id="KW-0472">Membrane</keyword>
<dbReference type="Proteomes" id="UP000665561">
    <property type="component" value="Unassembled WGS sequence"/>
</dbReference>
<comment type="similarity">
    <text evidence="2">Belongs to the cation diffusion facilitator (CDF) transporter (TC 2.A.4) family.</text>
</comment>